<evidence type="ECO:0000313" key="3">
    <source>
        <dbReference type="Proteomes" id="UP000320693"/>
    </source>
</evidence>
<protein>
    <submittedName>
        <fullName evidence="2">Uncharacterized protein</fullName>
    </submittedName>
</protein>
<organism evidence="2 3">
    <name type="scientific">Pseudonocardia saturnea</name>
    <dbReference type="NCBI Taxonomy" id="33909"/>
    <lineage>
        <taxon>Bacteria</taxon>
        <taxon>Bacillati</taxon>
        <taxon>Actinomycetota</taxon>
        <taxon>Actinomycetes</taxon>
        <taxon>Pseudonocardiales</taxon>
        <taxon>Pseudonocardiaceae</taxon>
        <taxon>Pseudonocardia</taxon>
    </lineage>
</organism>
<name>A0ABQ0RUF5_9PSEU</name>
<dbReference type="Proteomes" id="UP000320693">
    <property type="component" value="Unassembled WGS sequence"/>
</dbReference>
<comment type="caution">
    <text evidence="2">The sequence shown here is derived from an EMBL/GenBank/DDBJ whole genome shotgun (WGS) entry which is preliminary data.</text>
</comment>
<feature type="region of interest" description="Disordered" evidence="1">
    <location>
        <begin position="46"/>
        <end position="79"/>
    </location>
</feature>
<evidence type="ECO:0000256" key="1">
    <source>
        <dbReference type="SAM" id="MobiDB-lite"/>
    </source>
</evidence>
<sequence>MAHDPRARQERDDMTTPARTFSRIAAGAAALALGGGLLLTPAIATAAEPPPNIDDGRDHGLIPLPPRQAPEPGSDSGEAQFQDVVGPALDACSARYPVCTPASGAWDVMTGAYP</sequence>
<gene>
    <name evidence="2" type="ORF">PSA01_13250</name>
</gene>
<proteinExistence type="predicted"/>
<reference evidence="2 3" key="1">
    <citation type="submission" date="2019-06" db="EMBL/GenBank/DDBJ databases">
        <title>Whole genome shotgun sequence of Pseudonocardia saturnea NBRC 14499.</title>
        <authorList>
            <person name="Hosoyama A."/>
            <person name="Uohara A."/>
            <person name="Ohji S."/>
            <person name="Ichikawa N."/>
        </authorList>
    </citation>
    <scope>NUCLEOTIDE SEQUENCE [LARGE SCALE GENOMIC DNA]</scope>
    <source>
        <strain evidence="2 3">NBRC 14499</strain>
    </source>
</reference>
<accession>A0ABQ0RUF5</accession>
<dbReference type="EMBL" id="BJNH01000014">
    <property type="protein sequence ID" value="GEC24296.1"/>
    <property type="molecule type" value="Genomic_DNA"/>
</dbReference>
<keyword evidence="3" id="KW-1185">Reference proteome</keyword>
<evidence type="ECO:0000313" key="2">
    <source>
        <dbReference type="EMBL" id="GEC24296.1"/>
    </source>
</evidence>